<evidence type="ECO:0000259" key="2">
    <source>
        <dbReference type="SMART" id="SM01002"/>
    </source>
</evidence>
<dbReference type="PANTHER" id="PTHR42795">
    <property type="entry name" value="ALANINE DEHYDROGENASE"/>
    <property type="match status" value="1"/>
</dbReference>
<dbReference type="Proteomes" id="UP000501534">
    <property type="component" value="Chromosome"/>
</dbReference>
<dbReference type="GO" id="GO:0005886">
    <property type="term" value="C:plasma membrane"/>
    <property type="evidence" value="ECO:0007669"/>
    <property type="project" value="TreeGrafter"/>
</dbReference>
<dbReference type="GO" id="GO:0000286">
    <property type="term" value="F:alanine dehydrogenase activity"/>
    <property type="evidence" value="ECO:0007669"/>
    <property type="project" value="UniProtKB-EC"/>
</dbReference>
<dbReference type="SUPFAM" id="SSF51735">
    <property type="entry name" value="NAD(P)-binding Rossmann-fold domains"/>
    <property type="match status" value="1"/>
</dbReference>
<evidence type="ECO:0000256" key="1">
    <source>
        <dbReference type="ARBA" id="ARBA00023002"/>
    </source>
</evidence>
<protein>
    <submittedName>
        <fullName evidence="4">Alanine dehydrogenase 2</fullName>
        <ecNumber evidence="4">1.4.1.1</ecNumber>
    </submittedName>
</protein>
<name>A0A6M4GWH0_9PROT</name>
<dbReference type="PANTHER" id="PTHR42795:SF1">
    <property type="entry name" value="ALANINE DEHYDROGENASE"/>
    <property type="match status" value="1"/>
</dbReference>
<accession>A0A6M4GWH0</accession>
<organism evidence="4 5">
    <name type="scientific">Usitatibacter rugosus</name>
    <dbReference type="NCBI Taxonomy" id="2732067"/>
    <lineage>
        <taxon>Bacteria</taxon>
        <taxon>Pseudomonadati</taxon>
        <taxon>Pseudomonadota</taxon>
        <taxon>Betaproteobacteria</taxon>
        <taxon>Nitrosomonadales</taxon>
        <taxon>Usitatibacteraceae</taxon>
        <taxon>Usitatibacter</taxon>
    </lineage>
</organism>
<dbReference type="InterPro" id="IPR007698">
    <property type="entry name" value="AlaDH/PNT_NAD(H)-bd"/>
</dbReference>
<sequence length="349" mass="36163">MHVGVPREVKEGERRVGLDPQGVAMLVREGFRVSIEAGAGQGINADDLDYRRAGAAVVDRAGAWSGDLVLKVKELQPGEAGGVPRGTAVFSFQHLVGAPDAVRALADAGLTAIAYEMVRDESGRFPILAPMSELAGQLAIEAAVEHGRDVRRVLIIGAGRVARAAADTALDHEMQVTVLCSSATSQASLREAFGGDIATGLATPGEIAAAALGADAIVGAVFAAGLPTPKLVPRSLLGRMKPGSILVDVCIEEGGIAETSRRTTHADPTFVEDGIVHYAVGNMPAAVPREASRALSNAVLPYLRRMQILGIRGAIAEDEGLRSGVLLWKGDVVNEALARESGLPLGAIA</sequence>
<dbReference type="EMBL" id="CP053069">
    <property type="protein sequence ID" value="QJR11640.1"/>
    <property type="molecule type" value="Genomic_DNA"/>
</dbReference>
<dbReference type="SUPFAM" id="SSF52283">
    <property type="entry name" value="Formate/glycerate dehydrogenase catalytic domain-like"/>
    <property type="match status" value="1"/>
</dbReference>
<dbReference type="KEGG" id="uru:DSM104443_02719"/>
<evidence type="ECO:0000259" key="3">
    <source>
        <dbReference type="SMART" id="SM01003"/>
    </source>
</evidence>
<dbReference type="EC" id="1.4.1.1" evidence="4"/>
<dbReference type="SMART" id="SM01003">
    <property type="entry name" value="AlaDh_PNT_N"/>
    <property type="match status" value="1"/>
</dbReference>
<keyword evidence="5" id="KW-1185">Reference proteome</keyword>
<dbReference type="GO" id="GO:0006524">
    <property type="term" value="P:alanine catabolic process"/>
    <property type="evidence" value="ECO:0007669"/>
    <property type="project" value="TreeGrafter"/>
</dbReference>
<dbReference type="SMART" id="SM01002">
    <property type="entry name" value="AlaDh_PNT_C"/>
    <property type="match status" value="1"/>
</dbReference>
<dbReference type="Pfam" id="PF01262">
    <property type="entry name" value="AlaDh_PNT_C"/>
    <property type="match status" value="1"/>
</dbReference>
<dbReference type="Pfam" id="PF05222">
    <property type="entry name" value="AlaDh_PNT_N"/>
    <property type="match status" value="1"/>
</dbReference>
<gene>
    <name evidence="4" type="primary">ald2</name>
    <name evidence="4" type="ORF">DSM104443_02719</name>
</gene>
<dbReference type="Gene3D" id="3.40.50.720">
    <property type="entry name" value="NAD(P)-binding Rossmann-like Domain"/>
    <property type="match status" value="2"/>
</dbReference>
<dbReference type="AlphaFoldDB" id="A0A6M4GWH0"/>
<dbReference type="RefSeq" id="WP_171093149.1">
    <property type="nucleotide sequence ID" value="NZ_CP053069.1"/>
</dbReference>
<dbReference type="InterPro" id="IPR036291">
    <property type="entry name" value="NAD(P)-bd_dom_sf"/>
</dbReference>
<proteinExistence type="predicted"/>
<evidence type="ECO:0000313" key="4">
    <source>
        <dbReference type="EMBL" id="QJR11640.1"/>
    </source>
</evidence>
<keyword evidence="1 4" id="KW-0560">Oxidoreductase</keyword>
<reference evidence="4 5" key="1">
    <citation type="submission" date="2020-04" db="EMBL/GenBank/DDBJ databases">
        <title>Usitatibacter rugosus gen. nov., sp. nov. and Usitatibacter palustris sp. nov., novel members of Usitatibacteraceae fam. nov. within the order Nitrosomonadales isolated from soil.</title>
        <authorList>
            <person name="Huber K.J."/>
            <person name="Neumann-Schaal M."/>
            <person name="Geppert A."/>
            <person name="Luckner M."/>
            <person name="Wanner G."/>
            <person name="Overmann J."/>
        </authorList>
    </citation>
    <scope>NUCLEOTIDE SEQUENCE [LARGE SCALE GENOMIC DNA]</scope>
    <source>
        <strain evidence="4 5">0125_3</strain>
    </source>
</reference>
<feature type="domain" description="Alanine dehydrogenase/pyridine nucleotide transhydrogenase NAD(H)-binding" evidence="2">
    <location>
        <begin position="142"/>
        <end position="279"/>
    </location>
</feature>
<dbReference type="InterPro" id="IPR007886">
    <property type="entry name" value="AlaDH/PNT_N"/>
</dbReference>
<evidence type="ECO:0000313" key="5">
    <source>
        <dbReference type="Proteomes" id="UP000501534"/>
    </source>
</evidence>
<feature type="domain" description="Alanine dehydrogenase/pyridine nucleotide transhydrogenase N-terminal" evidence="3">
    <location>
        <begin position="4"/>
        <end position="135"/>
    </location>
</feature>